<evidence type="ECO:0000313" key="1">
    <source>
        <dbReference type="EMBL" id="KIM33486.1"/>
    </source>
</evidence>
<reference evidence="1 2" key="1">
    <citation type="submission" date="2014-04" db="EMBL/GenBank/DDBJ databases">
        <authorList>
            <consortium name="DOE Joint Genome Institute"/>
            <person name="Kuo A."/>
            <person name="Zuccaro A."/>
            <person name="Kohler A."/>
            <person name="Nagy L.G."/>
            <person name="Floudas D."/>
            <person name="Copeland A."/>
            <person name="Barry K.W."/>
            <person name="Cichocki N."/>
            <person name="Veneault-Fourrey C."/>
            <person name="LaButti K."/>
            <person name="Lindquist E.A."/>
            <person name="Lipzen A."/>
            <person name="Lundell T."/>
            <person name="Morin E."/>
            <person name="Murat C."/>
            <person name="Sun H."/>
            <person name="Tunlid A."/>
            <person name="Henrissat B."/>
            <person name="Grigoriev I.V."/>
            <person name="Hibbett D.S."/>
            <person name="Martin F."/>
            <person name="Nordberg H.P."/>
            <person name="Cantor M.N."/>
            <person name="Hua S.X."/>
        </authorList>
    </citation>
    <scope>NUCLEOTIDE SEQUENCE [LARGE SCALE GENOMIC DNA]</scope>
    <source>
        <strain evidence="1 2">MAFF 305830</strain>
    </source>
</reference>
<keyword evidence="2" id="KW-1185">Reference proteome</keyword>
<evidence type="ECO:0000313" key="2">
    <source>
        <dbReference type="Proteomes" id="UP000054097"/>
    </source>
</evidence>
<accession>A0A0C3BPU5</accession>
<proteinExistence type="predicted"/>
<dbReference type="AlphaFoldDB" id="A0A0C3BPU5"/>
<reference evidence="2" key="2">
    <citation type="submission" date="2015-01" db="EMBL/GenBank/DDBJ databases">
        <title>Evolutionary Origins and Diversification of the Mycorrhizal Mutualists.</title>
        <authorList>
            <consortium name="DOE Joint Genome Institute"/>
            <consortium name="Mycorrhizal Genomics Consortium"/>
            <person name="Kohler A."/>
            <person name="Kuo A."/>
            <person name="Nagy L.G."/>
            <person name="Floudas D."/>
            <person name="Copeland A."/>
            <person name="Barry K.W."/>
            <person name="Cichocki N."/>
            <person name="Veneault-Fourrey C."/>
            <person name="LaButti K."/>
            <person name="Lindquist E.A."/>
            <person name="Lipzen A."/>
            <person name="Lundell T."/>
            <person name="Morin E."/>
            <person name="Murat C."/>
            <person name="Riley R."/>
            <person name="Ohm R."/>
            <person name="Sun H."/>
            <person name="Tunlid A."/>
            <person name="Henrissat B."/>
            <person name="Grigoriev I.V."/>
            <person name="Hibbett D.S."/>
            <person name="Martin F."/>
        </authorList>
    </citation>
    <scope>NUCLEOTIDE SEQUENCE [LARGE SCALE GENOMIC DNA]</scope>
    <source>
        <strain evidence="2">MAFF 305830</strain>
    </source>
</reference>
<sequence>MDLDALISRFYSNGSKPHYIHAEGIDRAIGNESMLLSNFGFSRWFFLLLYVLYDPPIEVILSRPLYLPFLSSGTSEWCSLP</sequence>
<organism evidence="1 2">
    <name type="scientific">Serendipita vermifera MAFF 305830</name>
    <dbReference type="NCBI Taxonomy" id="933852"/>
    <lineage>
        <taxon>Eukaryota</taxon>
        <taxon>Fungi</taxon>
        <taxon>Dikarya</taxon>
        <taxon>Basidiomycota</taxon>
        <taxon>Agaricomycotina</taxon>
        <taxon>Agaricomycetes</taxon>
        <taxon>Sebacinales</taxon>
        <taxon>Serendipitaceae</taxon>
        <taxon>Serendipita</taxon>
    </lineage>
</organism>
<dbReference type="EMBL" id="KN824278">
    <property type="protein sequence ID" value="KIM33486.1"/>
    <property type="molecule type" value="Genomic_DNA"/>
</dbReference>
<dbReference type="Proteomes" id="UP000054097">
    <property type="component" value="Unassembled WGS sequence"/>
</dbReference>
<name>A0A0C3BPU5_SERVB</name>
<dbReference type="HOGENOM" id="CLU_2575341_0_0_1"/>
<protein>
    <submittedName>
        <fullName evidence="1">Uncharacterized protein</fullName>
    </submittedName>
</protein>
<gene>
    <name evidence="1" type="ORF">M408DRAFT_155071</name>
</gene>